<accession>A0A0C2XP10</accession>
<evidence type="ECO:0000256" key="1">
    <source>
        <dbReference type="SAM" id="Coils"/>
    </source>
</evidence>
<dbReference type="OrthoDB" id="3271041at2759"/>
<dbReference type="AlphaFoldDB" id="A0A0C2XP10"/>
<evidence type="ECO:0000313" key="3">
    <source>
        <dbReference type="EMBL" id="KIM30702.1"/>
    </source>
</evidence>
<gene>
    <name evidence="3" type="ORF">M408DRAFT_22162</name>
</gene>
<dbReference type="Pfam" id="PF12937">
    <property type="entry name" value="F-box-like"/>
    <property type="match status" value="1"/>
</dbReference>
<keyword evidence="4" id="KW-1185">Reference proteome</keyword>
<name>A0A0C2XP10_SERVB</name>
<dbReference type="CDD" id="cd09917">
    <property type="entry name" value="F-box_SF"/>
    <property type="match status" value="1"/>
</dbReference>
<feature type="coiled-coil region" evidence="1">
    <location>
        <begin position="29"/>
        <end position="63"/>
    </location>
</feature>
<keyword evidence="1" id="KW-0175">Coiled coil</keyword>
<evidence type="ECO:0000313" key="4">
    <source>
        <dbReference type="Proteomes" id="UP000054097"/>
    </source>
</evidence>
<protein>
    <recommendedName>
        <fullName evidence="2">F-box domain-containing protein</fullName>
    </recommendedName>
</protein>
<reference evidence="3 4" key="1">
    <citation type="submission" date="2014-04" db="EMBL/GenBank/DDBJ databases">
        <authorList>
            <consortium name="DOE Joint Genome Institute"/>
            <person name="Kuo A."/>
            <person name="Zuccaro A."/>
            <person name="Kohler A."/>
            <person name="Nagy L.G."/>
            <person name="Floudas D."/>
            <person name="Copeland A."/>
            <person name="Barry K.W."/>
            <person name="Cichocki N."/>
            <person name="Veneault-Fourrey C."/>
            <person name="LaButti K."/>
            <person name="Lindquist E.A."/>
            <person name="Lipzen A."/>
            <person name="Lundell T."/>
            <person name="Morin E."/>
            <person name="Murat C."/>
            <person name="Sun H."/>
            <person name="Tunlid A."/>
            <person name="Henrissat B."/>
            <person name="Grigoriev I.V."/>
            <person name="Hibbett D.S."/>
            <person name="Martin F."/>
            <person name="Nordberg H.P."/>
            <person name="Cantor M.N."/>
            <person name="Hua S.X."/>
        </authorList>
    </citation>
    <scope>NUCLEOTIDE SEQUENCE [LARGE SCALE GENOMIC DNA]</scope>
    <source>
        <strain evidence="3 4">MAFF 305830</strain>
    </source>
</reference>
<dbReference type="STRING" id="933852.A0A0C2XP10"/>
<feature type="domain" description="F-box" evidence="2">
    <location>
        <begin position="67"/>
        <end position="113"/>
    </location>
</feature>
<dbReference type="InterPro" id="IPR001810">
    <property type="entry name" value="F-box_dom"/>
</dbReference>
<dbReference type="SUPFAM" id="SSF81383">
    <property type="entry name" value="F-box domain"/>
    <property type="match status" value="1"/>
</dbReference>
<dbReference type="Proteomes" id="UP000054097">
    <property type="component" value="Unassembled WGS sequence"/>
</dbReference>
<evidence type="ECO:0000259" key="2">
    <source>
        <dbReference type="Pfam" id="PF12937"/>
    </source>
</evidence>
<organism evidence="3 4">
    <name type="scientific">Serendipita vermifera MAFF 305830</name>
    <dbReference type="NCBI Taxonomy" id="933852"/>
    <lineage>
        <taxon>Eukaryota</taxon>
        <taxon>Fungi</taxon>
        <taxon>Dikarya</taxon>
        <taxon>Basidiomycota</taxon>
        <taxon>Agaricomycotina</taxon>
        <taxon>Agaricomycetes</taxon>
        <taxon>Sebacinales</taxon>
        <taxon>Serendipitaceae</taxon>
        <taxon>Serendipita</taxon>
    </lineage>
</organism>
<sequence length="477" mass="54261">MTKIPMDSHPAHPYGRDPPQEILDMIQDLHTCELEISFAEQRLQALREQQRKLRNDLATFRASVAPIARIPIEILCLILSAVVGMGDYSQILSLSLVCHNWRRVVMSTPQMWVTLPVTLVNDMNHMVKQQRLIETVLERSSGQKLHVSIDLTYFEPLQEYISSRIEDAFPSFYESSEIVDWVSASDWTTLSVVDAIKDYQRRLFDTLIGLEREHIALWGSLTLTLPWEEGSFEQVVPFLDIIFEGKPSNLLELEINGHPPGPEETDSRELHMPPFESLEHLKCSGQLDLSNLDISPSLRSLDCVDTVIYRNLPHIHKFRDLHTLAYKVYSLMIPLVDLERILLPQLQKLFLSGSPHREVMDLFEAPALLVLSVTLHKECYVDGVVPQSGVFAGPPAVIIRGDDSHSMNKGILHSFVKQCKSAREIVVEEDWKEQVAETIVEYRLENPGELAQLQRIYGCDELGDVLGDFIDVSLKPP</sequence>
<dbReference type="InterPro" id="IPR036047">
    <property type="entry name" value="F-box-like_dom_sf"/>
</dbReference>
<dbReference type="EMBL" id="KN824284">
    <property type="protein sequence ID" value="KIM30702.1"/>
    <property type="molecule type" value="Genomic_DNA"/>
</dbReference>
<dbReference type="HOGENOM" id="CLU_572618_0_0_1"/>
<reference evidence="4" key="2">
    <citation type="submission" date="2015-01" db="EMBL/GenBank/DDBJ databases">
        <title>Evolutionary Origins and Diversification of the Mycorrhizal Mutualists.</title>
        <authorList>
            <consortium name="DOE Joint Genome Institute"/>
            <consortium name="Mycorrhizal Genomics Consortium"/>
            <person name="Kohler A."/>
            <person name="Kuo A."/>
            <person name="Nagy L.G."/>
            <person name="Floudas D."/>
            <person name="Copeland A."/>
            <person name="Barry K.W."/>
            <person name="Cichocki N."/>
            <person name="Veneault-Fourrey C."/>
            <person name="LaButti K."/>
            <person name="Lindquist E.A."/>
            <person name="Lipzen A."/>
            <person name="Lundell T."/>
            <person name="Morin E."/>
            <person name="Murat C."/>
            <person name="Riley R."/>
            <person name="Ohm R."/>
            <person name="Sun H."/>
            <person name="Tunlid A."/>
            <person name="Henrissat B."/>
            <person name="Grigoriev I.V."/>
            <person name="Hibbett D.S."/>
            <person name="Martin F."/>
        </authorList>
    </citation>
    <scope>NUCLEOTIDE SEQUENCE [LARGE SCALE GENOMIC DNA]</scope>
    <source>
        <strain evidence="4">MAFF 305830</strain>
    </source>
</reference>
<proteinExistence type="predicted"/>
<dbReference type="Gene3D" id="1.20.1280.50">
    <property type="match status" value="1"/>
</dbReference>